<feature type="signal peptide" evidence="1">
    <location>
        <begin position="1"/>
        <end position="27"/>
    </location>
</feature>
<organism evidence="2 3">
    <name type="scientific">Testicularia cyperi</name>
    <dbReference type="NCBI Taxonomy" id="1882483"/>
    <lineage>
        <taxon>Eukaryota</taxon>
        <taxon>Fungi</taxon>
        <taxon>Dikarya</taxon>
        <taxon>Basidiomycota</taxon>
        <taxon>Ustilaginomycotina</taxon>
        <taxon>Ustilaginomycetes</taxon>
        <taxon>Ustilaginales</taxon>
        <taxon>Anthracoideaceae</taxon>
        <taxon>Testicularia</taxon>
    </lineage>
</organism>
<name>A0A317XN21_9BASI</name>
<feature type="chain" id="PRO_5016467577" description="CBM1 domain-containing protein" evidence="1">
    <location>
        <begin position="28"/>
        <end position="51"/>
    </location>
</feature>
<dbReference type="Proteomes" id="UP000246740">
    <property type="component" value="Unassembled WGS sequence"/>
</dbReference>
<dbReference type="AlphaFoldDB" id="A0A317XN21"/>
<accession>A0A317XN21</accession>
<gene>
    <name evidence="2" type="ORF">BCV70DRAFT_200631</name>
</gene>
<keyword evidence="3" id="KW-1185">Reference proteome</keyword>
<keyword evidence="1" id="KW-0732">Signal</keyword>
<sequence>MKVVVAFMMFTLPLMMFAATLMTNVCGRSHYGCCGHRRSVCTEPDENGRDF</sequence>
<proteinExistence type="predicted"/>
<dbReference type="EMBL" id="KZ819194">
    <property type="protein sequence ID" value="PWY99704.1"/>
    <property type="molecule type" value="Genomic_DNA"/>
</dbReference>
<reference evidence="2 3" key="1">
    <citation type="journal article" date="2018" name="Mol. Biol. Evol.">
        <title>Broad Genomic Sampling Reveals a Smut Pathogenic Ancestry of the Fungal Clade Ustilaginomycotina.</title>
        <authorList>
            <person name="Kijpornyongpan T."/>
            <person name="Mondo S.J."/>
            <person name="Barry K."/>
            <person name="Sandor L."/>
            <person name="Lee J."/>
            <person name="Lipzen A."/>
            <person name="Pangilinan J."/>
            <person name="LaButti K."/>
            <person name="Hainaut M."/>
            <person name="Henrissat B."/>
            <person name="Grigoriev I.V."/>
            <person name="Spatafora J.W."/>
            <person name="Aime M.C."/>
        </authorList>
    </citation>
    <scope>NUCLEOTIDE SEQUENCE [LARGE SCALE GENOMIC DNA]</scope>
    <source>
        <strain evidence="2 3">MCA 3645</strain>
    </source>
</reference>
<evidence type="ECO:0000313" key="2">
    <source>
        <dbReference type="EMBL" id="PWY99704.1"/>
    </source>
</evidence>
<evidence type="ECO:0000313" key="3">
    <source>
        <dbReference type="Proteomes" id="UP000246740"/>
    </source>
</evidence>
<protein>
    <recommendedName>
        <fullName evidence="4">CBM1 domain-containing protein</fullName>
    </recommendedName>
</protein>
<dbReference type="InParanoid" id="A0A317XN21"/>
<evidence type="ECO:0000256" key="1">
    <source>
        <dbReference type="SAM" id="SignalP"/>
    </source>
</evidence>
<evidence type="ECO:0008006" key="4">
    <source>
        <dbReference type="Google" id="ProtNLM"/>
    </source>
</evidence>